<accession>R0MC01</accession>
<name>R0MC01_NOSB1</name>
<dbReference type="AlphaFoldDB" id="R0MC01"/>
<dbReference type="OrthoDB" id="10422496at2759"/>
<reference evidence="1 2" key="1">
    <citation type="journal article" date="2013" name="BMC Genomics">
        <title>Comparative genomics of parasitic silkworm microsporidia reveal an association between genome expansion and host adaptation.</title>
        <authorList>
            <person name="Pan G."/>
            <person name="Xu J."/>
            <person name="Li T."/>
            <person name="Xia Q."/>
            <person name="Liu S.L."/>
            <person name="Zhang G."/>
            <person name="Li S."/>
            <person name="Li C."/>
            <person name="Liu H."/>
            <person name="Yang L."/>
            <person name="Liu T."/>
            <person name="Zhang X."/>
            <person name="Wu Z."/>
            <person name="Fan W."/>
            <person name="Dang X."/>
            <person name="Xiang H."/>
            <person name="Tao M."/>
            <person name="Li Y."/>
            <person name="Hu J."/>
            <person name="Li Z."/>
            <person name="Lin L."/>
            <person name="Luo J."/>
            <person name="Geng L."/>
            <person name="Wang L."/>
            <person name="Long M."/>
            <person name="Wan Y."/>
            <person name="He N."/>
            <person name="Zhang Z."/>
            <person name="Lu C."/>
            <person name="Keeling P.J."/>
            <person name="Wang J."/>
            <person name="Xiang Z."/>
            <person name="Zhou Z."/>
        </authorList>
    </citation>
    <scope>NUCLEOTIDE SEQUENCE [LARGE SCALE GENOMIC DNA]</scope>
    <source>
        <strain evidence="2">CQ1 / CVCC 102059</strain>
    </source>
</reference>
<evidence type="ECO:0000313" key="1">
    <source>
        <dbReference type="EMBL" id="EOB11575.1"/>
    </source>
</evidence>
<proteinExistence type="predicted"/>
<dbReference type="VEuPathDB" id="MicrosporidiaDB:NBO_1050g0001"/>
<protein>
    <submittedName>
        <fullName evidence="1">Uncharacterized protein</fullName>
    </submittedName>
</protein>
<dbReference type="Proteomes" id="UP000016927">
    <property type="component" value="Unassembled WGS sequence"/>
</dbReference>
<sequence>MKQKNQKKTIKCDYYKIKEIKDSSSILNILRECDKSDIYKTFNRMMSDYENGIEEVELILVSDVQPIIMQQLSLFASYFSIDLLLIKQTNALKTIFDENVRVIGVKRDTKTFEKINKILKDLEMTEKDIYDEKF</sequence>
<organism evidence="1 2">
    <name type="scientific">Nosema bombycis (strain CQ1 / CVCC 102059)</name>
    <name type="common">Microsporidian parasite</name>
    <name type="synonym">Pebrine of silkworm</name>
    <dbReference type="NCBI Taxonomy" id="578461"/>
    <lineage>
        <taxon>Eukaryota</taxon>
        <taxon>Fungi</taxon>
        <taxon>Fungi incertae sedis</taxon>
        <taxon>Microsporidia</taxon>
        <taxon>Nosematidae</taxon>
        <taxon>Nosema</taxon>
    </lineage>
</organism>
<keyword evidence="2" id="KW-1185">Reference proteome</keyword>
<dbReference type="EMBL" id="KB909957">
    <property type="protein sequence ID" value="EOB11575.1"/>
    <property type="molecule type" value="Genomic_DNA"/>
</dbReference>
<gene>
    <name evidence="1" type="ORF">NBO_1050g0001</name>
</gene>
<evidence type="ECO:0000313" key="2">
    <source>
        <dbReference type="Proteomes" id="UP000016927"/>
    </source>
</evidence>
<dbReference type="HOGENOM" id="CLU_1896815_0_0_1"/>